<dbReference type="EMBL" id="CP003255">
    <property type="protein sequence ID" value="AGA59005.1"/>
    <property type="molecule type" value="Genomic_DNA"/>
</dbReference>
<evidence type="ECO:0000313" key="2">
    <source>
        <dbReference type="Proteomes" id="UP000010795"/>
    </source>
</evidence>
<dbReference type="HOGENOM" id="CLU_2304700_0_0_9"/>
<dbReference type="Proteomes" id="UP000010795">
    <property type="component" value="Chromosome"/>
</dbReference>
<keyword evidence="2" id="KW-1185">Reference proteome</keyword>
<gene>
    <name evidence="1" type="ordered locus">Theco_2939</name>
</gene>
<sequence length="100" mass="11593">MSDTPNVYSLPEQQIKVYLEALVRQIGHNDAYENRVVAKVGQHMVEVYTSFDMYEIAVFHEASRELFAYAKYDRDKGTLLYTLRYHLISGCLNDLIAQDV</sequence>
<dbReference type="RefSeq" id="WP_015255744.1">
    <property type="nucleotide sequence ID" value="NC_019897.1"/>
</dbReference>
<reference evidence="2" key="1">
    <citation type="submission" date="2012-01" db="EMBL/GenBank/DDBJ databases">
        <title>Complete sequence of chromosome of Thermobacillus composti KWC4.</title>
        <authorList>
            <person name="Lucas S."/>
            <person name="Han J."/>
            <person name="Lapidus A."/>
            <person name="Cheng J.-F."/>
            <person name="Goodwin L."/>
            <person name="Pitluck S."/>
            <person name="Peters L."/>
            <person name="Ovchinnikova G."/>
            <person name="Teshima H."/>
            <person name="Detter J.C."/>
            <person name="Han C."/>
            <person name="Tapia R."/>
            <person name="Land M."/>
            <person name="Hauser L."/>
            <person name="Kyrpides N."/>
            <person name="Ivanova N."/>
            <person name="Pagani I."/>
            <person name="Anderson I."/>
            <person name="Woyke T."/>
        </authorList>
    </citation>
    <scope>NUCLEOTIDE SEQUENCE [LARGE SCALE GENOMIC DNA]</scope>
    <source>
        <strain evidence="2">DSM 18247 / JCM 13945 / KWC4</strain>
    </source>
</reference>
<proteinExistence type="predicted"/>
<evidence type="ECO:0000313" key="1">
    <source>
        <dbReference type="EMBL" id="AGA59005.1"/>
    </source>
</evidence>
<organism evidence="1 2">
    <name type="scientific">Thermobacillus composti (strain DSM 18247 / JCM 13945 / KWC4)</name>
    <dbReference type="NCBI Taxonomy" id="717605"/>
    <lineage>
        <taxon>Bacteria</taxon>
        <taxon>Bacillati</taxon>
        <taxon>Bacillota</taxon>
        <taxon>Bacilli</taxon>
        <taxon>Bacillales</taxon>
        <taxon>Paenibacillaceae</taxon>
        <taxon>Thermobacillus</taxon>
    </lineage>
</organism>
<name>L0EIM1_THECK</name>
<protein>
    <submittedName>
        <fullName evidence="1">Uncharacterized protein</fullName>
    </submittedName>
</protein>
<dbReference type="AlphaFoldDB" id="L0EIM1"/>
<dbReference type="KEGG" id="tco:Theco_2939"/>
<accession>L0EIM1</accession>